<accession>B6XK28</accession>
<sequence length="226" mass="26135">MIIPIPYSKYVDHLITQNKTIPNELTKSQLHILAVNNIQSQLIKRKSIEIIDKFSAQIQCGNISVKNLRKIGEGSYGNAYRFENYVIKVPKKPDQFAPEYATCKRTSRILNEINGHHFSRTSTLPDTGQRILITKFVDGEDAQPLEAFDFIKSHQRILHDFYVQGNVKKDKQGKLYLIDADQVTLSYQGRRNSIASEEFYEDFECFRGEELVVPKRMKSPEKYSLD</sequence>
<dbReference type="SUPFAM" id="SSF56112">
    <property type="entry name" value="Protein kinase-like (PK-like)"/>
    <property type="match status" value="1"/>
</dbReference>
<organism evidence="1 2">
    <name type="scientific">Providencia alcalifaciens DSM 30120</name>
    <dbReference type="NCBI Taxonomy" id="520999"/>
    <lineage>
        <taxon>Bacteria</taxon>
        <taxon>Pseudomonadati</taxon>
        <taxon>Pseudomonadota</taxon>
        <taxon>Gammaproteobacteria</taxon>
        <taxon>Enterobacterales</taxon>
        <taxon>Morganellaceae</taxon>
        <taxon>Providencia</taxon>
    </lineage>
</organism>
<evidence type="ECO:0000313" key="1">
    <source>
        <dbReference type="EMBL" id="EEB44385.1"/>
    </source>
</evidence>
<reference evidence="1 2" key="2">
    <citation type="submission" date="2008-10" db="EMBL/GenBank/DDBJ databases">
        <authorList>
            <person name="Fulton L."/>
            <person name="Clifton S."/>
            <person name="Fulton B."/>
            <person name="Xu J."/>
            <person name="Minx P."/>
            <person name="Pepin K.H."/>
            <person name="Johnson M."/>
            <person name="Bhonagiri V."/>
            <person name="Nash W.E."/>
            <person name="Mardis E.R."/>
            <person name="Wilson R.K."/>
        </authorList>
    </citation>
    <scope>NUCLEOTIDE SEQUENCE [LARGE SCALE GENOMIC DNA]</scope>
    <source>
        <strain evidence="1 2">DSM 30120</strain>
    </source>
</reference>
<dbReference type="GeneID" id="57291794"/>
<dbReference type="AlphaFoldDB" id="B6XK28"/>
<protein>
    <recommendedName>
        <fullName evidence="3">Protein kinase domain-containing protein</fullName>
    </recommendedName>
</protein>
<reference evidence="1 2" key="1">
    <citation type="submission" date="2008-10" db="EMBL/GenBank/DDBJ databases">
        <title>Draft genome sequence of Providencia alcalifaciens (DSM 30120).</title>
        <authorList>
            <person name="Sudarsanam P."/>
            <person name="Ley R."/>
            <person name="Guruge J."/>
            <person name="Turnbaugh P.J."/>
            <person name="Mahowald M."/>
            <person name="Liep D."/>
            <person name="Gordon J."/>
        </authorList>
    </citation>
    <scope>NUCLEOTIDE SEQUENCE [LARGE SCALE GENOMIC DNA]</scope>
    <source>
        <strain evidence="1 2">DSM 30120</strain>
    </source>
</reference>
<dbReference type="RefSeq" id="WP_006660643.1">
    <property type="nucleotide sequence ID" value="NZ_ABXW01000070.1"/>
</dbReference>
<gene>
    <name evidence="1" type="ORF">PROVALCAL_03736</name>
</gene>
<name>B6XK28_9GAMM</name>
<evidence type="ECO:0000313" key="2">
    <source>
        <dbReference type="Proteomes" id="UP000003729"/>
    </source>
</evidence>
<proteinExistence type="predicted"/>
<dbReference type="eggNOG" id="ENOG5030N1J">
    <property type="taxonomic scope" value="Bacteria"/>
</dbReference>
<dbReference type="EMBL" id="ABXW01000070">
    <property type="protein sequence ID" value="EEB44385.1"/>
    <property type="molecule type" value="Genomic_DNA"/>
</dbReference>
<comment type="caution">
    <text evidence="1">The sequence shown here is derived from an EMBL/GenBank/DDBJ whole genome shotgun (WGS) entry which is preliminary data.</text>
</comment>
<evidence type="ECO:0008006" key="3">
    <source>
        <dbReference type="Google" id="ProtNLM"/>
    </source>
</evidence>
<dbReference type="Proteomes" id="UP000003729">
    <property type="component" value="Unassembled WGS sequence"/>
</dbReference>
<dbReference type="InterPro" id="IPR011009">
    <property type="entry name" value="Kinase-like_dom_sf"/>
</dbReference>